<evidence type="ECO:0000256" key="4">
    <source>
        <dbReference type="ARBA" id="ARBA00022989"/>
    </source>
</evidence>
<keyword evidence="4 6" id="KW-1133">Transmembrane helix</keyword>
<evidence type="ECO:0000256" key="3">
    <source>
        <dbReference type="ARBA" id="ARBA00022692"/>
    </source>
</evidence>
<dbReference type="EMBL" id="CP104214">
    <property type="protein sequence ID" value="UWX70868.1"/>
    <property type="molecule type" value="Genomic_DNA"/>
</dbReference>
<dbReference type="Pfam" id="PF00884">
    <property type="entry name" value="Sulfatase"/>
    <property type="match status" value="1"/>
</dbReference>
<proteinExistence type="predicted"/>
<dbReference type="Proteomes" id="UP001059745">
    <property type="component" value="Chromosome 1"/>
</dbReference>
<gene>
    <name evidence="8" type="ORF">NYZ96_03610</name>
</gene>
<organism evidence="8 9">
    <name type="scientific">Burkholderia gladioli</name>
    <name type="common">Pseudomonas marginata</name>
    <name type="synonym">Phytomonas marginata</name>
    <dbReference type="NCBI Taxonomy" id="28095"/>
    <lineage>
        <taxon>Bacteria</taxon>
        <taxon>Pseudomonadati</taxon>
        <taxon>Pseudomonadota</taxon>
        <taxon>Betaproteobacteria</taxon>
        <taxon>Burkholderiales</taxon>
        <taxon>Burkholderiaceae</taxon>
        <taxon>Burkholderia</taxon>
    </lineage>
</organism>
<dbReference type="Gene3D" id="3.40.720.10">
    <property type="entry name" value="Alkaline Phosphatase, subunit A"/>
    <property type="match status" value="1"/>
</dbReference>
<dbReference type="InterPro" id="IPR050448">
    <property type="entry name" value="OpgB/LTA_synthase_biosynth"/>
</dbReference>
<accession>A0AB38TST1</accession>
<dbReference type="PANTHER" id="PTHR47371">
    <property type="entry name" value="LIPOTEICHOIC ACID SYNTHASE"/>
    <property type="match status" value="1"/>
</dbReference>
<reference evidence="8" key="1">
    <citation type="submission" date="2022-09" db="EMBL/GenBank/DDBJ databases">
        <title>Genomic of Burkholderia gladioli.</title>
        <authorList>
            <person name="Wu H."/>
        </authorList>
    </citation>
    <scope>NUCLEOTIDE SEQUENCE</scope>
    <source>
        <strain evidence="8">ZN-S4</strain>
    </source>
</reference>
<feature type="transmembrane region" description="Helical" evidence="6">
    <location>
        <begin position="105"/>
        <end position="131"/>
    </location>
</feature>
<keyword evidence="2" id="KW-1003">Cell membrane</keyword>
<dbReference type="CDD" id="cd16015">
    <property type="entry name" value="LTA_synthase"/>
    <property type="match status" value="1"/>
</dbReference>
<dbReference type="RefSeq" id="WP_105851122.1">
    <property type="nucleotide sequence ID" value="NZ_CADEPW010000011.1"/>
</dbReference>
<evidence type="ECO:0000313" key="8">
    <source>
        <dbReference type="EMBL" id="UWX70868.1"/>
    </source>
</evidence>
<dbReference type="InterPro" id="IPR000917">
    <property type="entry name" value="Sulfatase_N"/>
</dbReference>
<evidence type="ECO:0000256" key="6">
    <source>
        <dbReference type="SAM" id="Phobius"/>
    </source>
</evidence>
<dbReference type="SUPFAM" id="SSF53649">
    <property type="entry name" value="Alkaline phosphatase-like"/>
    <property type="match status" value="1"/>
</dbReference>
<feature type="domain" description="Sulfatase N-terminal" evidence="7">
    <location>
        <begin position="214"/>
        <end position="473"/>
    </location>
</feature>
<keyword evidence="5 6" id="KW-0472">Membrane</keyword>
<name>A0AB38TST1_BURGA</name>
<evidence type="ECO:0000256" key="5">
    <source>
        <dbReference type="ARBA" id="ARBA00023136"/>
    </source>
</evidence>
<protein>
    <submittedName>
        <fullName evidence="8">LTA synthase family protein</fullName>
    </submittedName>
</protein>
<feature type="transmembrane region" description="Helical" evidence="6">
    <location>
        <begin position="60"/>
        <end position="79"/>
    </location>
</feature>
<feature type="transmembrane region" description="Helical" evidence="6">
    <location>
        <begin position="36"/>
        <end position="55"/>
    </location>
</feature>
<comment type="subcellular location">
    <subcellularLocation>
        <location evidence="1">Cell membrane</location>
        <topology evidence="1">Multi-pass membrane protein</topology>
    </subcellularLocation>
</comment>
<evidence type="ECO:0000256" key="1">
    <source>
        <dbReference type="ARBA" id="ARBA00004651"/>
    </source>
</evidence>
<dbReference type="InterPro" id="IPR017850">
    <property type="entry name" value="Alkaline_phosphatase_core_sf"/>
</dbReference>
<keyword evidence="3 6" id="KW-0812">Transmembrane</keyword>
<evidence type="ECO:0000313" key="9">
    <source>
        <dbReference type="Proteomes" id="UP001059745"/>
    </source>
</evidence>
<dbReference type="AlphaFoldDB" id="A0AB38TST1"/>
<dbReference type="PANTHER" id="PTHR47371:SF3">
    <property type="entry name" value="PHOSPHOGLYCEROL TRANSFERASE I"/>
    <property type="match status" value="1"/>
</dbReference>
<dbReference type="GO" id="GO:0005886">
    <property type="term" value="C:plasma membrane"/>
    <property type="evidence" value="ECO:0007669"/>
    <property type="project" value="UniProtKB-SubCell"/>
</dbReference>
<feature type="transmembrane region" description="Helical" evidence="6">
    <location>
        <begin position="143"/>
        <end position="163"/>
    </location>
</feature>
<feature type="transmembrane region" description="Helical" evidence="6">
    <location>
        <begin position="175"/>
        <end position="192"/>
    </location>
</feature>
<sequence>MSASLALALAVVPAIALSFALDAIAVPRAPLARPLLSSMLHILSVGFLAGLAFALTSRPIFSACAALALVGLVAAVSNAKYESLREPFVFTDLSLFSQLFAHPRLYLPFLSAGKVVAIGAGIVLVIAGFVAERPLPPAAAAPLWLAVGLSFALAVAIAARLPLTLEPSADQRRHGFFAVFVAYLLNGLRPATFRRFRECLAASPFATGEPVLCPDVVLIQSESFFDARRLGAAIEPGLLRCFDQARGEAVWHGEMTVPAWGANTMRTEFAVLTGTASQSLGYARFYPYAFVRRPLASLAAWFGRGGYETVAIHPYYADFFGRNRVFPLLGFERFLDIGHFASASRAGPYVADAAVGEAIVAELETAGPDRPRFVFAMTMENHGPLHLETVQPGEAASRHTLGDDAQWRDLTAYLRHIENADAMLGRLLDHLRSSDRRTVVCFYGDHVPALSRIFDGLDVNPERSDYFIWRNFGVDKPERRDLQAEMLGGLLLQATQQGGGSRMDQSRAPEKTT</sequence>
<evidence type="ECO:0000256" key="2">
    <source>
        <dbReference type="ARBA" id="ARBA00022475"/>
    </source>
</evidence>
<evidence type="ECO:0000259" key="7">
    <source>
        <dbReference type="Pfam" id="PF00884"/>
    </source>
</evidence>